<organism evidence="2 3">
    <name type="scientific">Caldisericum exile (strain DSM 21853 / NBRC 104410 / AZM16c01)</name>
    <dbReference type="NCBI Taxonomy" id="511051"/>
    <lineage>
        <taxon>Bacteria</taxon>
        <taxon>Pseudomonadati</taxon>
        <taxon>Caldisericota/Cryosericota group</taxon>
        <taxon>Caldisericota</taxon>
        <taxon>Caldisericia</taxon>
        <taxon>Caldisericales</taxon>
        <taxon>Caldisericaceae</taxon>
        <taxon>Caldisericum</taxon>
    </lineage>
</organism>
<dbReference type="SUPFAM" id="SSF52540">
    <property type="entry name" value="P-loop containing nucleoside triphosphate hydrolases"/>
    <property type="match status" value="1"/>
</dbReference>
<evidence type="ECO:0000259" key="1">
    <source>
        <dbReference type="Pfam" id="PF01656"/>
    </source>
</evidence>
<dbReference type="OrthoDB" id="9779501at2"/>
<protein>
    <recommendedName>
        <fullName evidence="1">CobQ/CobB/MinD/ParA nucleotide binding domain-containing protein</fullName>
    </recommendedName>
</protein>
<accession>A0A7U6GDJ4</accession>
<keyword evidence="3" id="KW-1185">Reference proteome</keyword>
<dbReference type="InterPro" id="IPR002586">
    <property type="entry name" value="CobQ/CobB/MinD/ParA_Nub-bd_dom"/>
</dbReference>
<dbReference type="KEGG" id="cex:CSE_02110"/>
<evidence type="ECO:0000313" key="3">
    <source>
        <dbReference type="Proteomes" id="UP000004793"/>
    </source>
</evidence>
<dbReference type="InterPro" id="IPR027417">
    <property type="entry name" value="P-loop_NTPase"/>
</dbReference>
<reference evidence="2 3" key="1">
    <citation type="submission" date="2011-01" db="EMBL/GenBank/DDBJ databases">
        <title>Whole genome sequence of Caldisericum exile AZM16c01.</title>
        <authorList>
            <person name="Narita-Yamada S."/>
            <person name="Kawakoshi A."/>
            <person name="Nakamura S."/>
            <person name="Sasagawa M."/>
            <person name="Fukada J."/>
            <person name="Sekine M."/>
            <person name="Kato Y."/>
            <person name="Fukai R."/>
            <person name="Sasaki K."/>
            <person name="Hanamaki A."/>
            <person name="Narita H."/>
            <person name="Konno Y."/>
            <person name="Mori K."/>
            <person name="Yamazaki S."/>
            <person name="Suzuki K."/>
            <person name="Fujita N."/>
        </authorList>
    </citation>
    <scope>NUCLEOTIDE SEQUENCE [LARGE SCALE GENOMIC DNA]</scope>
    <source>
        <strain evidence="3">DSM 21853 / NBRC 104410 / AZM16c01</strain>
    </source>
</reference>
<feature type="domain" description="CobQ/CobB/MinD/ParA nucleotide binding" evidence="1">
    <location>
        <begin position="22"/>
        <end position="162"/>
    </location>
</feature>
<evidence type="ECO:0000313" key="2">
    <source>
        <dbReference type="EMBL" id="BAL80337.1"/>
    </source>
</evidence>
<name>A0A7U6GDJ4_CALEA</name>
<dbReference type="Pfam" id="PF01656">
    <property type="entry name" value="CbiA"/>
    <property type="match status" value="1"/>
</dbReference>
<dbReference type="Proteomes" id="UP000004793">
    <property type="component" value="Chromosome"/>
</dbReference>
<proteinExistence type="predicted"/>
<dbReference type="EMBL" id="AP012051">
    <property type="protein sequence ID" value="BAL80337.1"/>
    <property type="molecule type" value="Genomic_DNA"/>
</dbReference>
<gene>
    <name evidence="2" type="ordered locus">CSE_02110</name>
</gene>
<dbReference type="AlphaFoldDB" id="A0A7U6GDJ4"/>
<dbReference type="RefSeq" id="WP_014452744.1">
    <property type="nucleotide sequence ID" value="NC_017096.1"/>
</dbReference>
<dbReference type="Gene3D" id="3.40.50.300">
    <property type="entry name" value="P-loop containing nucleotide triphosphate hydrolases"/>
    <property type="match status" value="1"/>
</dbReference>
<sequence length="228" mass="25919">MKEFDVRTLLEKRTQIITGRIGSGKTEIAINLAIKLSNLQVPVKLFDLDIVKPYVRIRDVEEKLKEYNLDLILPPPLTRVLDVPVFPPNVVSELMDKTSIHVIDVGGDAYGAGSIAQFRNFFEDSYNMLFVVNTKRPYTETKEQILKELETIQNASKLKVTHLVLNTNLRWETTKEIIKEGYEVLKNVSYELSLPIIFAGVDESKLALMDSLDVDVFPLKLFVSPIPI</sequence>